<evidence type="ECO:0000313" key="1">
    <source>
        <dbReference type="EMBL" id="OLP95377.1"/>
    </source>
</evidence>
<feature type="non-terminal residue" evidence="1">
    <location>
        <position position="256"/>
    </location>
</feature>
<organism evidence="1 2">
    <name type="scientific">Symbiodinium microadriaticum</name>
    <name type="common">Dinoflagellate</name>
    <name type="synonym">Zooxanthella microadriatica</name>
    <dbReference type="NCBI Taxonomy" id="2951"/>
    <lineage>
        <taxon>Eukaryota</taxon>
        <taxon>Sar</taxon>
        <taxon>Alveolata</taxon>
        <taxon>Dinophyceae</taxon>
        <taxon>Suessiales</taxon>
        <taxon>Symbiodiniaceae</taxon>
        <taxon>Symbiodinium</taxon>
    </lineage>
</organism>
<dbReference type="EMBL" id="LSRX01000505">
    <property type="protein sequence ID" value="OLP95377.1"/>
    <property type="molecule type" value="Genomic_DNA"/>
</dbReference>
<protein>
    <submittedName>
        <fullName evidence="1">Uncharacterized protein</fullName>
    </submittedName>
</protein>
<dbReference type="AlphaFoldDB" id="A0A1Q9DJL0"/>
<proteinExistence type="predicted"/>
<accession>A0A1Q9DJL0</accession>
<comment type="caution">
    <text evidence="1">The sequence shown here is derived from an EMBL/GenBank/DDBJ whole genome shotgun (WGS) entry which is preliminary data.</text>
</comment>
<sequence>MAASICREHKDVVLRRSRVYKIMQVVLLAKFSGSEDRKAQLMATHRLCLVEGNDWNAPRLDVPTLPEAPATTADAIGTKVIDLKHRREQDKKVIKEMVSQLNLLPVPRGWGAAFLARRLLSSSSWFLKRIAEGADDKELCTCQRYKGTARAVQHLASQIACDICQPCGSDENDTKNEAVASPLPAAAYGQQAPTQRAASPSFSVQVPAQRATSPTFTAQVNPGSYLPSMALRPASAVRIGRSSFDLVVFDEHVVSN</sequence>
<evidence type="ECO:0000313" key="2">
    <source>
        <dbReference type="Proteomes" id="UP000186817"/>
    </source>
</evidence>
<gene>
    <name evidence="1" type="ORF">AK812_SmicGene22504</name>
</gene>
<keyword evidence="2" id="KW-1185">Reference proteome</keyword>
<dbReference type="Proteomes" id="UP000186817">
    <property type="component" value="Unassembled WGS sequence"/>
</dbReference>
<reference evidence="1 2" key="1">
    <citation type="submission" date="2016-02" db="EMBL/GenBank/DDBJ databases">
        <title>Genome analysis of coral dinoflagellate symbionts highlights evolutionary adaptations to a symbiotic lifestyle.</title>
        <authorList>
            <person name="Aranda M."/>
            <person name="Li Y."/>
            <person name="Liew Y.J."/>
            <person name="Baumgarten S."/>
            <person name="Simakov O."/>
            <person name="Wilson M."/>
            <person name="Piel J."/>
            <person name="Ashoor H."/>
            <person name="Bougouffa S."/>
            <person name="Bajic V.B."/>
            <person name="Ryu T."/>
            <person name="Ravasi T."/>
            <person name="Bayer T."/>
            <person name="Micklem G."/>
            <person name="Kim H."/>
            <person name="Bhak J."/>
            <person name="Lajeunesse T.C."/>
            <person name="Voolstra C.R."/>
        </authorList>
    </citation>
    <scope>NUCLEOTIDE SEQUENCE [LARGE SCALE GENOMIC DNA]</scope>
    <source>
        <strain evidence="1 2">CCMP2467</strain>
    </source>
</reference>
<name>A0A1Q9DJL0_SYMMI</name>